<dbReference type="GO" id="GO:0042597">
    <property type="term" value="C:periplasmic space"/>
    <property type="evidence" value="ECO:0007669"/>
    <property type="project" value="UniProtKB-SubCell"/>
</dbReference>
<feature type="domain" description="Heparin-sulfate lyase N-terminal" evidence="6">
    <location>
        <begin position="62"/>
        <end position="294"/>
    </location>
</feature>
<sequence length="633" mass="75233">MKEERRQFFERVDGNQCRDYILSHCSKDYEKVKRSLERLMNNRFMFDSPWDMEPCSKIYQIQPMVWDQVFEDDPEWAYMLNRQEYLLQFMIGYVVEGDKSYIQKCKFFLFDWIEQVREFSPQSLMTRTLDTGIRSFTWLKLLLLLLKFDLLEEKELEKILVSLEKQIDFMKSYYRAKYTLSNWGILQTIPILAIYHFFSDKMDLEEAYHFASEELKQQIETQILGDGSQFEQSILYHVEVYKALLDLCLLLPDLQDSYQELLEKMATYIQMMTGLDGRTLAFGDSDSTETTEMLSLSAVVLNKEDLLNGLDVKVDLLSLLFLGREKVKRLQEFERRAWQPKSMIFEDSGHVCIKDEHRYLFFKNGPLGSAHSHSDENSFCLQYQGQPIFIDAGRYSYREIYERYLLKSAWSHSTCIVDGKAPERITGSWEYEYYPHSLFCHHKEREGVHYIEGAYWSAEPDLPYLHRRKILMLVEDVWLLVDDIRCQGQHEVLTQFILDKDVTYQDGKINQLRLWSEVDFDLEDTIISPKYNELERSSKLTKRQFFENQMLDYTIIAHESFEIIRHSVYQTDDREVENALAFEVKNDETDKLILLLSEDICVGEKLCLVDGTKMRGKCLVYDKINERMIRLQC</sequence>
<dbReference type="GO" id="GO:0016829">
    <property type="term" value="F:lyase activity"/>
    <property type="evidence" value="ECO:0007669"/>
    <property type="project" value="UniProtKB-KW"/>
</dbReference>
<dbReference type="InterPro" id="IPR012480">
    <property type="entry name" value="Hepar_II_III_C"/>
</dbReference>
<keyword evidence="3" id="KW-0574">Periplasm</keyword>
<keyword evidence="4 7" id="KW-0456">Lyase</keyword>
<evidence type="ECO:0000256" key="3">
    <source>
        <dbReference type="ARBA" id="ARBA00022764"/>
    </source>
</evidence>
<comment type="subcellular location">
    <subcellularLocation>
        <location evidence="1">Periplasm</location>
    </subcellularLocation>
</comment>
<evidence type="ECO:0000259" key="6">
    <source>
        <dbReference type="Pfam" id="PF16889"/>
    </source>
</evidence>
<dbReference type="PANTHER" id="PTHR39210:SF1">
    <property type="entry name" value="HEPARIN-SULFATE LYASE"/>
    <property type="match status" value="1"/>
</dbReference>
<keyword evidence="2" id="KW-0732">Signal</keyword>
<proteinExistence type="predicted"/>
<dbReference type="RefSeq" id="WP_000657076.1">
    <property type="nucleotide sequence ID" value="NZ_AP018938.1"/>
</dbReference>
<accession>A0A0E8SP50</accession>
<evidence type="ECO:0000259" key="5">
    <source>
        <dbReference type="Pfam" id="PF07940"/>
    </source>
</evidence>
<evidence type="ECO:0000256" key="1">
    <source>
        <dbReference type="ARBA" id="ARBA00004418"/>
    </source>
</evidence>
<dbReference type="SUPFAM" id="SSF48230">
    <property type="entry name" value="Chondroitin AC/alginate lyase"/>
    <property type="match status" value="1"/>
</dbReference>
<protein>
    <submittedName>
        <fullName evidence="7">Oligohyaluronate lyase</fullName>
    </submittedName>
</protein>
<comment type="caution">
    <text evidence="7">The sequence shown here is derived from an EMBL/GenBank/DDBJ whole genome shotgun (WGS) entry which is preliminary data.</text>
</comment>
<evidence type="ECO:0000256" key="2">
    <source>
        <dbReference type="ARBA" id="ARBA00022729"/>
    </source>
</evidence>
<reference evidence="7 8" key="1">
    <citation type="submission" date="2017-07" db="EMBL/GenBank/DDBJ databases">
        <title>Invasive disease caused simultaneously by more than one serotype of Streptococcus pneumoniae, South Africa.</title>
        <authorList>
            <person name="Ndlangisa K."/>
            <person name="Du Plessis M."/>
            <person name="Von Gottberg A."/>
        </authorList>
    </citation>
    <scope>NUCLEOTIDE SEQUENCE [LARGE SCALE GENOMIC DNA]</scope>
    <source>
        <strain evidence="7 8">8227-15B</strain>
    </source>
</reference>
<dbReference type="Proteomes" id="UP000214939">
    <property type="component" value="Unassembled WGS sequence"/>
</dbReference>
<organism evidence="7 8">
    <name type="scientific">Streptococcus pneumoniae</name>
    <dbReference type="NCBI Taxonomy" id="1313"/>
    <lineage>
        <taxon>Bacteria</taxon>
        <taxon>Bacillati</taxon>
        <taxon>Bacillota</taxon>
        <taxon>Bacilli</taxon>
        <taxon>Lactobacillales</taxon>
        <taxon>Streptococcaceae</taxon>
        <taxon>Streptococcus</taxon>
    </lineage>
</organism>
<dbReference type="InterPro" id="IPR031680">
    <property type="entry name" value="Hepar_II_III_N"/>
</dbReference>
<dbReference type="Gene3D" id="1.50.10.100">
    <property type="entry name" value="Chondroitin AC/alginate lyase"/>
    <property type="match status" value="1"/>
</dbReference>
<name>A0A0E8SP50_STREE</name>
<evidence type="ECO:0000313" key="7">
    <source>
        <dbReference type="EMBL" id="OYL31496.1"/>
    </source>
</evidence>
<dbReference type="Pfam" id="PF07940">
    <property type="entry name" value="Hepar_II_III_C"/>
    <property type="match status" value="1"/>
</dbReference>
<evidence type="ECO:0000256" key="4">
    <source>
        <dbReference type="ARBA" id="ARBA00023239"/>
    </source>
</evidence>
<feature type="domain" description="Heparinase II/III-like C-terminal" evidence="5">
    <location>
        <begin position="345"/>
        <end position="507"/>
    </location>
</feature>
<dbReference type="PANTHER" id="PTHR39210">
    <property type="entry name" value="HEPARIN-SULFATE LYASE"/>
    <property type="match status" value="1"/>
</dbReference>
<dbReference type="InterPro" id="IPR008929">
    <property type="entry name" value="Chondroitin_lyas"/>
</dbReference>
<dbReference type="EMBL" id="NNBW01000016">
    <property type="protein sequence ID" value="OYL31496.1"/>
    <property type="molecule type" value="Genomic_DNA"/>
</dbReference>
<evidence type="ECO:0000313" key="8">
    <source>
        <dbReference type="Proteomes" id="UP000214939"/>
    </source>
</evidence>
<dbReference type="Gene3D" id="2.70.98.70">
    <property type="match status" value="1"/>
</dbReference>
<gene>
    <name evidence="7" type="ORF">A5N45_01640</name>
</gene>
<dbReference type="Pfam" id="PF16889">
    <property type="entry name" value="Hepar_II_III_N"/>
    <property type="match status" value="1"/>
</dbReference>
<dbReference type="AlphaFoldDB" id="A0A0E8SP50"/>